<feature type="transmembrane region" description="Helical" evidence="7">
    <location>
        <begin position="128"/>
        <end position="150"/>
    </location>
</feature>
<dbReference type="UniPathway" id="UPA00664"/>
<evidence type="ECO:0000313" key="9">
    <source>
        <dbReference type="Proteomes" id="UP000095342"/>
    </source>
</evidence>
<dbReference type="AlphaFoldDB" id="A0A1D8K685"/>
<evidence type="ECO:0000256" key="5">
    <source>
        <dbReference type="ARBA" id="ARBA00022989"/>
    </source>
</evidence>
<keyword evidence="4 7" id="KW-0812">Transmembrane</keyword>
<evidence type="ECO:0000256" key="7">
    <source>
        <dbReference type="HAMAP-Rule" id="MF_01147"/>
    </source>
</evidence>
<comment type="catalytic activity">
    <reaction evidence="7">
        <text>L-cysteinyl-[prolipoprotein] + a 1,2-diacyl-sn-glycero-3-phospho-(1'-sn-glycerol) = an S-1,2-diacyl-sn-glyceryl-L-cysteinyl-[prolipoprotein] + sn-glycerol 1-phosphate + H(+)</text>
        <dbReference type="Rhea" id="RHEA:56712"/>
        <dbReference type="Rhea" id="RHEA-COMP:14679"/>
        <dbReference type="Rhea" id="RHEA-COMP:14680"/>
        <dbReference type="ChEBI" id="CHEBI:15378"/>
        <dbReference type="ChEBI" id="CHEBI:29950"/>
        <dbReference type="ChEBI" id="CHEBI:57685"/>
        <dbReference type="ChEBI" id="CHEBI:64716"/>
        <dbReference type="ChEBI" id="CHEBI:140658"/>
        <dbReference type="EC" id="2.5.1.145"/>
    </reaction>
</comment>
<dbReference type="PANTHER" id="PTHR30589">
    <property type="entry name" value="PROLIPOPROTEIN DIACYLGLYCERYL TRANSFERASE"/>
    <property type="match status" value="1"/>
</dbReference>
<keyword evidence="2 7" id="KW-1003">Cell membrane</keyword>
<feature type="transmembrane region" description="Helical" evidence="7">
    <location>
        <begin position="186"/>
        <end position="203"/>
    </location>
</feature>
<keyword evidence="9" id="KW-1185">Reference proteome</keyword>
<gene>
    <name evidence="7" type="primary">lgt</name>
    <name evidence="8" type="ORF">BJI67_04605</name>
</gene>
<dbReference type="InterPro" id="IPR001640">
    <property type="entry name" value="Lgt"/>
</dbReference>
<evidence type="ECO:0000256" key="1">
    <source>
        <dbReference type="ARBA" id="ARBA00007150"/>
    </source>
</evidence>
<keyword evidence="5 7" id="KW-1133">Transmembrane helix</keyword>
<sequence>MLGLPYDRLVYPNPLNIDPIAFSVGPLQVHWYAFAYLVAFALYLLLAMARAGKPGFALSRRQAVEALIHGELGAYLGGRIGYILFYNLPLYLAHPLQILAVWQGGMSFHGGLIGVILSLAWMARREKLSLVATTDFVAPLIPLGLAAGRIGNFINGNLFGRVCHGDFAWCAYFPNGGDVLRYPSQLFEGLGEGPLLFALLWWFSRRPRPTGAVSALFLIGYGIIRFALEFIRQPDPQLGFVAFGWVTMGQVLSLPMIIAGAFMLHAAYAHKSATKPATTAETTGEG</sequence>
<keyword evidence="3 7" id="KW-0808">Transferase</keyword>
<keyword evidence="8" id="KW-0449">Lipoprotein</keyword>
<organism evidence="8 9">
    <name type="scientific">Acidihalobacter aeolianus</name>
    <dbReference type="NCBI Taxonomy" id="2792603"/>
    <lineage>
        <taxon>Bacteria</taxon>
        <taxon>Pseudomonadati</taxon>
        <taxon>Pseudomonadota</taxon>
        <taxon>Gammaproteobacteria</taxon>
        <taxon>Chromatiales</taxon>
        <taxon>Ectothiorhodospiraceae</taxon>
        <taxon>Acidihalobacter</taxon>
    </lineage>
</organism>
<feature type="binding site" evidence="7">
    <location>
        <position position="149"/>
    </location>
    <ligand>
        <name>a 1,2-diacyl-sn-glycero-3-phospho-(1'-sn-glycerol)</name>
        <dbReference type="ChEBI" id="CHEBI:64716"/>
    </ligand>
</feature>
<comment type="similarity">
    <text evidence="1 7">Belongs to the Lgt family.</text>
</comment>
<feature type="transmembrane region" description="Helical" evidence="7">
    <location>
        <begin position="72"/>
        <end position="92"/>
    </location>
</feature>
<evidence type="ECO:0000256" key="6">
    <source>
        <dbReference type="ARBA" id="ARBA00023136"/>
    </source>
</evidence>
<dbReference type="GO" id="GO:0042158">
    <property type="term" value="P:lipoprotein biosynthetic process"/>
    <property type="evidence" value="ECO:0007669"/>
    <property type="project" value="UniProtKB-UniRule"/>
</dbReference>
<name>A0A1D8K685_9GAMM</name>
<evidence type="ECO:0000256" key="2">
    <source>
        <dbReference type="ARBA" id="ARBA00022475"/>
    </source>
</evidence>
<comment type="function">
    <text evidence="7">Catalyzes the transfer of the diacylglyceryl group from phosphatidylglycerol to the sulfhydryl group of the N-terminal cysteine of a prolipoprotein, the first step in the formation of mature lipoproteins.</text>
</comment>
<evidence type="ECO:0000256" key="4">
    <source>
        <dbReference type="ARBA" id="ARBA00022692"/>
    </source>
</evidence>
<dbReference type="GO" id="GO:0008961">
    <property type="term" value="F:phosphatidylglycerol-prolipoprotein diacylglyceryl transferase activity"/>
    <property type="evidence" value="ECO:0007669"/>
    <property type="project" value="UniProtKB-UniRule"/>
</dbReference>
<dbReference type="RefSeq" id="WP_070072040.1">
    <property type="nucleotide sequence ID" value="NZ_CP017448.1"/>
</dbReference>
<feature type="transmembrane region" description="Helical" evidence="7">
    <location>
        <begin position="210"/>
        <end position="228"/>
    </location>
</feature>
<dbReference type="EC" id="2.5.1.145" evidence="7"/>
<dbReference type="EMBL" id="CP017448">
    <property type="protein sequence ID" value="AOV16448.1"/>
    <property type="molecule type" value="Genomic_DNA"/>
</dbReference>
<feature type="transmembrane region" description="Helical" evidence="7">
    <location>
        <begin position="31"/>
        <end position="51"/>
    </location>
</feature>
<evidence type="ECO:0000313" key="8">
    <source>
        <dbReference type="EMBL" id="AOV16448.1"/>
    </source>
</evidence>
<feature type="transmembrane region" description="Helical" evidence="7">
    <location>
        <begin position="98"/>
        <end position="121"/>
    </location>
</feature>
<dbReference type="Pfam" id="PF01790">
    <property type="entry name" value="LGT"/>
    <property type="match status" value="1"/>
</dbReference>
<accession>A0A1D8K685</accession>
<dbReference type="PANTHER" id="PTHR30589:SF0">
    <property type="entry name" value="PHOSPHATIDYLGLYCEROL--PROLIPOPROTEIN DIACYLGLYCERYL TRANSFERASE"/>
    <property type="match status" value="1"/>
</dbReference>
<dbReference type="Proteomes" id="UP000095342">
    <property type="component" value="Chromosome"/>
</dbReference>
<dbReference type="HAMAP" id="MF_01147">
    <property type="entry name" value="Lgt"/>
    <property type="match status" value="1"/>
</dbReference>
<evidence type="ECO:0000256" key="3">
    <source>
        <dbReference type="ARBA" id="ARBA00022679"/>
    </source>
</evidence>
<proteinExistence type="inferred from homology"/>
<feature type="transmembrane region" description="Helical" evidence="7">
    <location>
        <begin position="240"/>
        <end position="264"/>
    </location>
</feature>
<dbReference type="GO" id="GO:0005886">
    <property type="term" value="C:plasma membrane"/>
    <property type="evidence" value="ECO:0007669"/>
    <property type="project" value="UniProtKB-SubCell"/>
</dbReference>
<dbReference type="KEGG" id="aaeo:BJI67_04605"/>
<reference evidence="8 9" key="1">
    <citation type="submission" date="2016-09" db="EMBL/GenBank/DDBJ databases">
        <title>Acidihalobacter prosperus V6 (DSM14174).</title>
        <authorList>
            <person name="Khaleque H.N."/>
            <person name="Ramsay J.P."/>
            <person name="Murphy R.J.T."/>
            <person name="Kaksonen A.H."/>
            <person name="Boxall N.J."/>
            <person name="Watkin E.L.J."/>
        </authorList>
    </citation>
    <scope>NUCLEOTIDE SEQUENCE [LARGE SCALE GENOMIC DNA]</scope>
    <source>
        <strain evidence="8 9">V6</strain>
    </source>
</reference>
<keyword evidence="6 7" id="KW-0472">Membrane</keyword>
<protein>
    <recommendedName>
        <fullName evidence="7">Phosphatidylglycerol--prolipoprotein diacylglyceryl transferase</fullName>
        <ecNumber evidence="7">2.5.1.145</ecNumber>
    </recommendedName>
</protein>
<dbReference type="NCBIfam" id="TIGR00544">
    <property type="entry name" value="lgt"/>
    <property type="match status" value="1"/>
</dbReference>
<comment type="subcellular location">
    <subcellularLocation>
        <location evidence="7">Cell membrane</location>
        <topology evidence="7">Multi-pass membrane protein</topology>
    </subcellularLocation>
</comment>
<comment type="pathway">
    <text evidence="7">Protein modification; lipoprotein biosynthesis (diacylglyceryl transfer).</text>
</comment>